<dbReference type="Proteomes" id="UP000220102">
    <property type="component" value="Unassembled WGS sequence"/>
</dbReference>
<feature type="domain" description="Bacterial surface antigen (D15)" evidence="6">
    <location>
        <begin position="656"/>
        <end position="862"/>
    </location>
</feature>
<dbReference type="PANTHER" id="PTHR12815:SF47">
    <property type="entry name" value="TRANSLOCATION AND ASSEMBLY MODULE SUBUNIT TAMA"/>
    <property type="match status" value="1"/>
</dbReference>
<evidence type="ECO:0000313" key="9">
    <source>
        <dbReference type="Proteomes" id="UP000220102"/>
    </source>
</evidence>
<comment type="subcellular location">
    <subcellularLocation>
        <location evidence="1">Membrane</location>
    </subcellularLocation>
</comment>
<feature type="domain" description="POTRA" evidence="7">
    <location>
        <begin position="50"/>
        <end position="166"/>
    </location>
</feature>
<sequence>MYPSDLLCHLTHRPGFFFRVVFVTLVMIGAGMTSSLAQDAPQEEDGEEAVVRSVSITGNTFFSDSELKRRIRTEPNRRILSIPGLTWWRWIYQLGDSGVLGKRVGRALKASGEPPAVLDSTALSDDVERLRLFYEQQGFRDAAIAVEVIDTEWEDRVRVIFRVRPGQPTYIRTVRYDGLDMLNDEQKRRLVEESVIEPEAVSGDSLLVYEADDTRYSKPRLLEERGRLLTYLRNQGYAAISRDSIRAIVYQPKPDSFDVTFRVRPGERYRFGRLTVRIEGTEPEAAPETDTLDVETTEAGKTVAPVIVEVREDGRVGTGIVRRALQYKPGAVYDRSKVLATKRRLEGTGVFAFTNISTVFSDTVHVPGIEDPFLPLRIDAQTRNRHRVRAETFVLQRDPTGDPTTTTIQNEFGVGVGLTYENVNAFGGGETFRANTSGSIATGLDSTIVTSAQFEATTSLTLPYLLRPFRFFESVYNLRNARTRLSLSFLTARRNDLGLLIRGRGSARMRLEMEHTPTLISLVDVLDVSLSNPDALPQFEERFLRRVFGDPDGGGGITDPVQRTQILEDYTQPQVNTAFRYTLRSATANPLRRDQGHVYEASAEIGNLIPLALDEFAFSPGRIEYSLPGLFGSSSDGTASDAADGVQGGRLIYRPYARATLDIRQYHPLSRGTTFAYKVFGGVALPIARPNRVPFDRRFFSGGATSVRGWELRALGPGGASLTTGDSDGASSGDIANILGGDVKFETSAELRTVVLRNILGGNWGLATFVDAGNVWFGPRNPGLDGDANRPGTDGRFRLPDAVGEIGVGSGIGIRIMWDYLVARLDYAWKIHDPSPAEDDVLRRSFGAPEARVLHFGIGHTF</sequence>
<name>A0A2A8CXI7_9BACT</name>
<dbReference type="Pfam" id="PF01103">
    <property type="entry name" value="Omp85"/>
    <property type="match status" value="1"/>
</dbReference>
<dbReference type="Pfam" id="PF07244">
    <property type="entry name" value="POTRA"/>
    <property type="match status" value="1"/>
</dbReference>
<organism evidence="8 9">
    <name type="scientific">Longibacter salinarum</name>
    <dbReference type="NCBI Taxonomy" id="1850348"/>
    <lineage>
        <taxon>Bacteria</taxon>
        <taxon>Pseudomonadati</taxon>
        <taxon>Rhodothermota</taxon>
        <taxon>Rhodothermia</taxon>
        <taxon>Rhodothermales</taxon>
        <taxon>Salisaetaceae</taxon>
        <taxon>Longibacter</taxon>
    </lineage>
</organism>
<gene>
    <name evidence="8" type="ORF">CRI94_08855</name>
</gene>
<dbReference type="Gene3D" id="2.40.160.50">
    <property type="entry name" value="membrane protein fhac: a member of the omp85/tpsb transporter family"/>
    <property type="match status" value="1"/>
</dbReference>
<keyword evidence="9" id="KW-1185">Reference proteome</keyword>
<dbReference type="InterPro" id="IPR039910">
    <property type="entry name" value="D15-like"/>
</dbReference>
<evidence type="ECO:0000256" key="3">
    <source>
        <dbReference type="ARBA" id="ARBA00022729"/>
    </source>
</evidence>
<keyword evidence="2" id="KW-0812">Transmembrane</keyword>
<keyword evidence="4" id="KW-0472">Membrane</keyword>
<reference evidence="8 9" key="1">
    <citation type="submission" date="2017-10" db="EMBL/GenBank/DDBJ databases">
        <title>Draft genome of Longibacter Salinarum.</title>
        <authorList>
            <person name="Goh K.M."/>
            <person name="Shamsir M.S."/>
            <person name="Lim S.W."/>
        </authorList>
    </citation>
    <scope>NUCLEOTIDE SEQUENCE [LARGE SCALE GENOMIC DNA]</scope>
    <source>
        <strain evidence="8 9">KCTC 52045</strain>
    </source>
</reference>
<comment type="caution">
    <text evidence="8">The sequence shown here is derived from an EMBL/GenBank/DDBJ whole genome shotgun (WGS) entry which is preliminary data.</text>
</comment>
<evidence type="ECO:0008006" key="10">
    <source>
        <dbReference type="Google" id="ProtNLM"/>
    </source>
</evidence>
<evidence type="ECO:0000259" key="7">
    <source>
        <dbReference type="Pfam" id="PF07244"/>
    </source>
</evidence>
<evidence type="ECO:0000256" key="5">
    <source>
        <dbReference type="ARBA" id="ARBA00023237"/>
    </source>
</evidence>
<accession>A0A2A8CXI7</accession>
<keyword evidence="5" id="KW-0998">Cell outer membrane</keyword>
<dbReference type="EMBL" id="PDEQ01000004">
    <property type="protein sequence ID" value="PEN13422.1"/>
    <property type="molecule type" value="Genomic_DNA"/>
</dbReference>
<proteinExistence type="predicted"/>
<evidence type="ECO:0000256" key="4">
    <source>
        <dbReference type="ARBA" id="ARBA00023136"/>
    </source>
</evidence>
<evidence type="ECO:0000313" key="8">
    <source>
        <dbReference type="EMBL" id="PEN13422.1"/>
    </source>
</evidence>
<dbReference type="InterPro" id="IPR010827">
    <property type="entry name" value="BamA/TamA_POTRA"/>
</dbReference>
<dbReference type="Gene3D" id="3.10.20.310">
    <property type="entry name" value="membrane protein fhac"/>
    <property type="match status" value="2"/>
</dbReference>
<dbReference type="AlphaFoldDB" id="A0A2A8CXI7"/>
<evidence type="ECO:0000259" key="6">
    <source>
        <dbReference type="Pfam" id="PF01103"/>
    </source>
</evidence>
<dbReference type="GO" id="GO:0019867">
    <property type="term" value="C:outer membrane"/>
    <property type="evidence" value="ECO:0007669"/>
    <property type="project" value="InterPro"/>
</dbReference>
<dbReference type="PANTHER" id="PTHR12815">
    <property type="entry name" value="SORTING AND ASSEMBLY MACHINERY SAMM50 PROTEIN FAMILY MEMBER"/>
    <property type="match status" value="1"/>
</dbReference>
<evidence type="ECO:0000256" key="2">
    <source>
        <dbReference type="ARBA" id="ARBA00022692"/>
    </source>
</evidence>
<keyword evidence="3" id="KW-0732">Signal</keyword>
<dbReference type="OrthoDB" id="9814535at2"/>
<dbReference type="InterPro" id="IPR000184">
    <property type="entry name" value="Bac_surfAg_D15"/>
</dbReference>
<evidence type="ECO:0000256" key="1">
    <source>
        <dbReference type="ARBA" id="ARBA00004370"/>
    </source>
</evidence>
<protein>
    <recommendedName>
        <fullName evidence="10">Outer membrane protein assembly factor</fullName>
    </recommendedName>
</protein>